<organism evidence="4 5">
    <name type="scientific">Cherax quadricarinatus</name>
    <name type="common">Australian red claw crayfish</name>
    <dbReference type="NCBI Taxonomy" id="27406"/>
    <lineage>
        <taxon>Eukaryota</taxon>
        <taxon>Metazoa</taxon>
        <taxon>Ecdysozoa</taxon>
        <taxon>Arthropoda</taxon>
        <taxon>Crustacea</taxon>
        <taxon>Multicrustacea</taxon>
        <taxon>Malacostraca</taxon>
        <taxon>Eumalacostraca</taxon>
        <taxon>Eucarida</taxon>
        <taxon>Decapoda</taxon>
        <taxon>Pleocyemata</taxon>
        <taxon>Astacidea</taxon>
        <taxon>Parastacoidea</taxon>
        <taxon>Parastacidae</taxon>
        <taxon>Cherax</taxon>
    </lineage>
</organism>
<dbReference type="SUPFAM" id="SSF48403">
    <property type="entry name" value="Ankyrin repeat"/>
    <property type="match status" value="1"/>
</dbReference>
<dbReference type="Gene3D" id="1.25.40.20">
    <property type="entry name" value="Ankyrin repeat-containing domain"/>
    <property type="match status" value="1"/>
</dbReference>
<dbReference type="Proteomes" id="UP001445076">
    <property type="component" value="Unassembled WGS sequence"/>
</dbReference>
<keyword evidence="2 3" id="KW-0040">ANK repeat</keyword>
<sequence>LSSDLRCDPNVKDNYNNTNSRHPLRTGGRTVLHIAAAAGHDDCVKMLLDAGADVNCQDNNGRTPLHCTLRIDTSYYWRSELYNAECLQVLLNDCRCDPNIKDNYNNTS</sequence>
<reference evidence="4 5" key="1">
    <citation type="journal article" date="2024" name="BMC Genomics">
        <title>Genome assembly of redclaw crayfish (Cherax quadricarinatus) provides insights into its immune adaptation and hypoxia tolerance.</title>
        <authorList>
            <person name="Liu Z."/>
            <person name="Zheng J."/>
            <person name="Li H."/>
            <person name="Fang K."/>
            <person name="Wang S."/>
            <person name="He J."/>
            <person name="Zhou D."/>
            <person name="Weng S."/>
            <person name="Chi M."/>
            <person name="Gu Z."/>
            <person name="He J."/>
            <person name="Li F."/>
            <person name="Wang M."/>
        </authorList>
    </citation>
    <scope>NUCLEOTIDE SEQUENCE [LARGE SCALE GENOMIC DNA]</scope>
    <source>
        <strain evidence="4">ZL_2023a</strain>
    </source>
</reference>
<evidence type="ECO:0000313" key="4">
    <source>
        <dbReference type="EMBL" id="KAK8722586.1"/>
    </source>
</evidence>
<feature type="repeat" description="ANK" evidence="3">
    <location>
        <begin position="27"/>
        <end position="59"/>
    </location>
</feature>
<name>A0AAW0W251_CHEQU</name>
<protein>
    <submittedName>
        <fullName evidence="4">Uncharacterized protein</fullName>
    </submittedName>
</protein>
<dbReference type="PANTHER" id="PTHR24134:SF9">
    <property type="entry name" value="ANKYRIN REPEAT AND SOCS BOX PROTEIN 8"/>
    <property type="match status" value="1"/>
</dbReference>
<evidence type="ECO:0000256" key="2">
    <source>
        <dbReference type="ARBA" id="ARBA00023043"/>
    </source>
</evidence>
<evidence type="ECO:0000313" key="5">
    <source>
        <dbReference type="Proteomes" id="UP001445076"/>
    </source>
</evidence>
<dbReference type="InterPro" id="IPR002110">
    <property type="entry name" value="Ankyrin_rpt"/>
</dbReference>
<dbReference type="PROSITE" id="PS50088">
    <property type="entry name" value="ANK_REPEAT"/>
    <property type="match status" value="1"/>
</dbReference>
<dbReference type="PROSITE" id="PS50297">
    <property type="entry name" value="ANK_REP_REGION"/>
    <property type="match status" value="1"/>
</dbReference>
<evidence type="ECO:0000256" key="3">
    <source>
        <dbReference type="PROSITE-ProRule" id="PRU00023"/>
    </source>
</evidence>
<dbReference type="SMART" id="SM00248">
    <property type="entry name" value="ANK"/>
    <property type="match status" value="2"/>
</dbReference>
<keyword evidence="1" id="KW-0677">Repeat</keyword>
<dbReference type="AlphaFoldDB" id="A0AAW0W251"/>
<dbReference type="InterPro" id="IPR036770">
    <property type="entry name" value="Ankyrin_rpt-contain_sf"/>
</dbReference>
<keyword evidence="5" id="KW-1185">Reference proteome</keyword>
<proteinExistence type="predicted"/>
<dbReference type="Pfam" id="PF12796">
    <property type="entry name" value="Ank_2"/>
    <property type="match status" value="1"/>
</dbReference>
<gene>
    <name evidence="4" type="ORF">OTU49_012290</name>
</gene>
<comment type="caution">
    <text evidence="4">The sequence shown here is derived from an EMBL/GenBank/DDBJ whole genome shotgun (WGS) entry which is preliminary data.</text>
</comment>
<dbReference type="PANTHER" id="PTHR24134">
    <property type="entry name" value="ANKYRIN REPEAT-CONTAINING PROTEIN DDB_G0279043"/>
    <property type="match status" value="1"/>
</dbReference>
<feature type="non-terminal residue" evidence="4">
    <location>
        <position position="108"/>
    </location>
</feature>
<accession>A0AAW0W251</accession>
<dbReference type="EMBL" id="JARKIK010000095">
    <property type="protein sequence ID" value="KAK8722586.1"/>
    <property type="molecule type" value="Genomic_DNA"/>
</dbReference>
<evidence type="ECO:0000256" key="1">
    <source>
        <dbReference type="ARBA" id="ARBA00022737"/>
    </source>
</evidence>
<feature type="non-terminal residue" evidence="4">
    <location>
        <position position="1"/>
    </location>
</feature>